<dbReference type="InterPro" id="IPR015943">
    <property type="entry name" value="WD40/YVTN_repeat-like_dom_sf"/>
</dbReference>
<evidence type="ECO:0000256" key="10">
    <source>
        <dbReference type="ARBA" id="ARBA00023204"/>
    </source>
</evidence>
<keyword evidence="4" id="KW-0677">Repeat</keyword>
<comment type="subcellular location">
    <subcellularLocation>
        <location evidence="1">Nucleus</location>
    </subcellularLocation>
</comment>
<dbReference type="InterPro" id="IPR055410">
    <property type="entry name" value="Beta-prop_CAF1B_HIR1"/>
</dbReference>
<keyword evidence="8" id="KW-0804">Transcription</keyword>
<comment type="similarity">
    <text evidence="2">Belongs to the WD repeat HIR1 family.</text>
</comment>
<gene>
    <name evidence="16" type="ORF">Sradi_3132800</name>
</gene>
<dbReference type="InterPro" id="IPR045145">
    <property type="entry name" value="PTHR15271"/>
</dbReference>
<dbReference type="GO" id="GO:0006335">
    <property type="term" value="P:DNA replication-dependent chromatin assembly"/>
    <property type="evidence" value="ECO:0007669"/>
    <property type="project" value="InterPro"/>
</dbReference>
<dbReference type="GO" id="GO:0033186">
    <property type="term" value="C:CAF-1 complex"/>
    <property type="evidence" value="ECO:0007669"/>
    <property type="project" value="TreeGrafter"/>
</dbReference>
<dbReference type="GO" id="GO:0006334">
    <property type="term" value="P:nucleosome assembly"/>
    <property type="evidence" value="ECO:0007669"/>
    <property type="project" value="TreeGrafter"/>
</dbReference>
<evidence type="ECO:0000256" key="13">
    <source>
        <dbReference type="PROSITE-ProRule" id="PRU00221"/>
    </source>
</evidence>
<proteinExistence type="inferred from homology"/>
<dbReference type="PANTHER" id="PTHR15271">
    <property type="entry name" value="CHROMATIN ASSEMBLY FACTOR 1 SUBUNIT B"/>
    <property type="match status" value="1"/>
</dbReference>
<dbReference type="PROSITE" id="PS50294">
    <property type="entry name" value="WD_REPEATS_REGION"/>
    <property type="match status" value="2"/>
</dbReference>
<keyword evidence="11" id="KW-0539">Nucleus</keyword>
<dbReference type="PROSITE" id="PS50082">
    <property type="entry name" value="WD_REPEATS_2"/>
    <property type="match status" value="2"/>
</dbReference>
<dbReference type="GO" id="GO:0005634">
    <property type="term" value="C:nucleus"/>
    <property type="evidence" value="ECO:0007669"/>
    <property type="project" value="UniProtKB-SubCell"/>
</dbReference>
<evidence type="ECO:0000256" key="6">
    <source>
        <dbReference type="ARBA" id="ARBA00022853"/>
    </source>
</evidence>
<dbReference type="Gene3D" id="2.130.10.10">
    <property type="entry name" value="YVTN repeat-like/Quinoprotein amine dehydrogenase"/>
    <property type="match status" value="1"/>
</dbReference>
<evidence type="ECO:0000256" key="1">
    <source>
        <dbReference type="ARBA" id="ARBA00004123"/>
    </source>
</evidence>
<comment type="caution">
    <text evidence="16">The sequence shown here is derived from an EMBL/GenBank/DDBJ whole genome shotgun (WGS) entry which is preliminary data.</text>
</comment>
<dbReference type="SMART" id="SM00320">
    <property type="entry name" value="WD40"/>
    <property type="match status" value="4"/>
</dbReference>
<feature type="compositionally biased region" description="Polar residues" evidence="14">
    <location>
        <begin position="347"/>
        <end position="359"/>
    </location>
</feature>
<feature type="domain" description="CAF1B/HIR1 beta-propeller" evidence="15">
    <location>
        <begin position="3"/>
        <end position="262"/>
    </location>
</feature>
<dbReference type="SUPFAM" id="SSF50978">
    <property type="entry name" value="WD40 repeat-like"/>
    <property type="match status" value="1"/>
</dbReference>
<keyword evidence="7" id="KW-0805">Transcription regulation</keyword>
<evidence type="ECO:0000256" key="9">
    <source>
        <dbReference type="ARBA" id="ARBA00023172"/>
    </source>
</evidence>
<feature type="region of interest" description="Disordered" evidence="14">
    <location>
        <begin position="295"/>
        <end position="372"/>
    </location>
</feature>
<dbReference type="AlphaFoldDB" id="A0AAW2RFT0"/>
<evidence type="ECO:0000313" key="16">
    <source>
        <dbReference type="EMBL" id="KAL0378273.1"/>
    </source>
</evidence>
<evidence type="ECO:0000256" key="3">
    <source>
        <dbReference type="ARBA" id="ARBA00022574"/>
    </source>
</evidence>
<evidence type="ECO:0000256" key="11">
    <source>
        <dbReference type="ARBA" id="ARBA00023242"/>
    </source>
</evidence>
<keyword evidence="3 13" id="KW-0853">WD repeat</keyword>
<keyword evidence="9" id="KW-0233">DNA recombination</keyword>
<name>A0AAW2RFT0_SESRA</name>
<keyword evidence="5" id="KW-0227">DNA damage</keyword>
<dbReference type="Pfam" id="PF24105">
    <property type="entry name" value="Beta-prop_CAF1B_HIR1"/>
    <property type="match status" value="1"/>
</dbReference>
<dbReference type="InterPro" id="IPR036322">
    <property type="entry name" value="WD40_repeat_dom_sf"/>
</dbReference>
<dbReference type="PANTHER" id="PTHR15271:SF4">
    <property type="entry name" value="CHROMATIN ASSEMBLY FACTOR 1 SUBUNIT B"/>
    <property type="match status" value="1"/>
</dbReference>
<feature type="repeat" description="WD" evidence="13">
    <location>
        <begin position="108"/>
        <end position="149"/>
    </location>
</feature>
<evidence type="ECO:0000256" key="14">
    <source>
        <dbReference type="SAM" id="MobiDB-lite"/>
    </source>
</evidence>
<feature type="repeat" description="WD" evidence="13">
    <location>
        <begin position="60"/>
        <end position="92"/>
    </location>
</feature>
<dbReference type="EMBL" id="JACGWJ010000013">
    <property type="protein sequence ID" value="KAL0378273.1"/>
    <property type="molecule type" value="Genomic_DNA"/>
</dbReference>
<sequence>MRGGTVQINWHETKPVLACDFHPISALLATGGADYDIKLWATVSNIDQKKAPGVTYHSNLSYHSSAVNAVRFSPSGELLASGADGGELILWKSHNTDAGEVWKVLKSLVFHRKDVLDLQWSTDGAYLISGSVDNSCIIWDANKGSVHQILDAHFHYVQGVAWDPMGKYAASLSSDRTCRIYLNKPSKTKGVEKTNYVCQHIISKADSHMPDESKSTRSHLFHDETLPSFFRRLAWSPDGSFLLVPAETPFENAKYLLKTSIFCSYRSPTGNYLALSSQDGYCTLLEFENQELGSPMSISEEKQVVGDTNKSPVPGSIDDNGNNASVDSAKENIENSAKEEENKDSKQASPSTRVASNPSKPAKRRITPMAID</sequence>
<evidence type="ECO:0000259" key="15">
    <source>
        <dbReference type="Pfam" id="PF24105"/>
    </source>
</evidence>
<keyword evidence="10" id="KW-0234">DNA repair</keyword>
<feature type="compositionally biased region" description="Basic and acidic residues" evidence="14">
    <location>
        <begin position="328"/>
        <end position="346"/>
    </location>
</feature>
<evidence type="ECO:0000256" key="12">
    <source>
        <dbReference type="ARBA" id="ARBA00077035"/>
    </source>
</evidence>
<reference evidence="16" key="1">
    <citation type="submission" date="2020-06" db="EMBL/GenBank/DDBJ databases">
        <authorList>
            <person name="Li T."/>
            <person name="Hu X."/>
            <person name="Zhang T."/>
            <person name="Song X."/>
            <person name="Zhang H."/>
            <person name="Dai N."/>
            <person name="Sheng W."/>
            <person name="Hou X."/>
            <person name="Wei L."/>
        </authorList>
    </citation>
    <scope>NUCLEOTIDE SEQUENCE</scope>
    <source>
        <strain evidence="16">G02</strain>
        <tissue evidence="16">Leaf</tissue>
    </source>
</reference>
<evidence type="ECO:0000256" key="2">
    <source>
        <dbReference type="ARBA" id="ARBA00007306"/>
    </source>
</evidence>
<dbReference type="GO" id="GO:0006281">
    <property type="term" value="P:DNA repair"/>
    <property type="evidence" value="ECO:0007669"/>
    <property type="project" value="UniProtKB-KW"/>
</dbReference>
<dbReference type="FunFam" id="2.130.10.10:FF:000466">
    <property type="entry name" value="Chromatin assembly factor 1 subunit FAS2"/>
    <property type="match status" value="1"/>
</dbReference>
<evidence type="ECO:0000256" key="7">
    <source>
        <dbReference type="ARBA" id="ARBA00023015"/>
    </source>
</evidence>
<reference evidence="16" key="2">
    <citation type="journal article" date="2024" name="Plant">
        <title>Genomic evolution and insights into agronomic trait innovations of Sesamum species.</title>
        <authorList>
            <person name="Miao H."/>
            <person name="Wang L."/>
            <person name="Qu L."/>
            <person name="Liu H."/>
            <person name="Sun Y."/>
            <person name="Le M."/>
            <person name="Wang Q."/>
            <person name="Wei S."/>
            <person name="Zheng Y."/>
            <person name="Lin W."/>
            <person name="Duan Y."/>
            <person name="Cao H."/>
            <person name="Xiong S."/>
            <person name="Wang X."/>
            <person name="Wei L."/>
            <person name="Li C."/>
            <person name="Ma Q."/>
            <person name="Ju M."/>
            <person name="Zhao R."/>
            <person name="Li G."/>
            <person name="Mu C."/>
            <person name="Tian Q."/>
            <person name="Mei H."/>
            <person name="Zhang T."/>
            <person name="Gao T."/>
            <person name="Zhang H."/>
        </authorList>
    </citation>
    <scope>NUCLEOTIDE SEQUENCE</scope>
    <source>
        <strain evidence="16">G02</strain>
    </source>
</reference>
<evidence type="ECO:0000256" key="8">
    <source>
        <dbReference type="ARBA" id="ARBA00023163"/>
    </source>
</evidence>
<dbReference type="InterPro" id="IPR001680">
    <property type="entry name" value="WD40_rpt"/>
</dbReference>
<accession>A0AAW2RFT0</accession>
<protein>
    <recommendedName>
        <fullName evidence="12">CAF-1 p60 homolog</fullName>
    </recommendedName>
</protein>
<organism evidence="16">
    <name type="scientific">Sesamum radiatum</name>
    <name type="common">Black benniseed</name>
    <dbReference type="NCBI Taxonomy" id="300843"/>
    <lineage>
        <taxon>Eukaryota</taxon>
        <taxon>Viridiplantae</taxon>
        <taxon>Streptophyta</taxon>
        <taxon>Embryophyta</taxon>
        <taxon>Tracheophyta</taxon>
        <taxon>Spermatophyta</taxon>
        <taxon>Magnoliopsida</taxon>
        <taxon>eudicotyledons</taxon>
        <taxon>Gunneridae</taxon>
        <taxon>Pentapetalae</taxon>
        <taxon>asterids</taxon>
        <taxon>lamiids</taxon>
        <taxon>Lamiales</taxon>
        <taxon>Pedaliaceae</taxon>
        <taxon>Sesamum</taxon>
    </lineage>
</organism>
<dbReference type="GO" id="GO:0006310">
    <property type="term" value="P:DNA recombination"/>
    <property type="evidence" value="ECO:0007669"/>
    <property type="project" value="UniProtKB-KW"/>
</dbReference>
<evidence type="ECO:0000256" key="4">
    <source>
        <dbReference type="ARBA" id="ARBA00022737"/>
    </source>
</evidence>
<keyword evidence="6" id="KW-0156">Chromatin regulator</keyword>
<evidence type="ECO:0000256" key="5">
    <source>
        <dbReference type="ARBA" id="ARBA00022763"/>
    </source>
</evidence>